<evidence type="ECO:0000313" key="4">
    <source>
        <dbReference type="Proteomes" id="UP000033546"/>
    </source>
</evidence>
<dbReference type="GO" id="GO:0044571">
    <property type="term" value="P:[2Fe-2S] cluster assembly"/>
    <property type="evidence" value="ECO:0007669"/>
    <property type="project" value="InterPro"/>
</dbReference>
<dbReference type="Pfam" id="PF07743">
    <property type="entry name" value="HSCB_C"/>
    <property type="match status" value="1"/>
</dbReference>
<dbReference type="GO" id="GO:0051087">
    <property type="term" value="F:protein-folding chaperone binding"/>
    <property type="evidence" value="ECO:0007669"/>
    <property type="project" value="InterPro"/>
</dbReference>
<dbReference type="PROSITE" id="PS50076">
    <property type="entry name" value="DNAJ_2"/>
    <property type="match status" value="1"/>
</dbReference>
<dbReference type="SUPFAM" id="SSF46565">
    <property type="entry name" value="Chaperone J-domain"/>
    <property type="match status" value="1"/>
</dbReference>
<gene>
    <name evidence="3" type="primary">hscB</name>
    <name evidence="3" type="ORF">EMUCRT_0215</name>
</gene>
<dbReference type="AlphaFoldDB" id="A0A0F3NDB1"/>
<comment type="function">
    <text evidence="1">Co-chaperone involved in the maturation of iron-sulfur cluster-containing proteins. Seems to help targeting proteins to be folded toward HscA.</text>
</comment>
<dbReference type="InterPro" id="IPR001623">
    <property type="entry name" value="DnaJ_domain"/>
</dbReference>
<organism evidence="3 4">
    <name type="scientific">Ehrlichia cf. muris str. EmCRT</name>
    <dbReference type="NCBI Taxonomy" id="1359167"/>
    <lineage>
        <taxon>Bacteria</taxon>
        <taxon>Pseudomonadati</taxon>
        <taxon>Pseudomonadota</taxon>
        <taxon>Alphaproteobacteria</taxon>
        <taxon>Rickettsiales</taxon>
        <taxon>Anaplasmataceae</taxon>
        <taxon>Ehrlichia</taxon>
    </lineage>
</organism>
<protein>
    <submittedName>
        <fullName evidence="3">Fe-S protein assembly co-chaperone HscB</fullName>
    </submittedName>
</protein>
<dbReference type="InterPro" id="IPR009073">
    <property type="entry name" value="HscB_oligo_C"/>
</dbReference>
<sequence>MYKDYFSLFKLKPQFSINMQILEQNYIALQSNYHPDLFSLKLEKKLALDNIAEINKAYQVLKSYIKRAEYLLQIKGITTSKNDINHIVEEIFKIQESSNIDIQSQILLSTKAMEDAFAIEDFYEAAKQVMRLKYLNKIQEDRSII</sequence>
<dbReference type="SMART" id="SM00271">
    <property type="entry name" value="DnaJ"/>
    <property type="match status" value="1"/>
</dbReference>
<dbReference type="PATRIC" id="fig|1359167.3.peg.206"/>
<dbReference type="NCBIfam" id="TIGR00714">
    <property type="entry name" value="hscB"/>
    <property type="match status" value="1"/>
</dbReference>
<comment type="caution">
    <text evidence="3">The sequence shown here is derived from an EMBL/GenBank/DDBJ whole genome shotgun (WGS) entry which is preliminary data.</text>
</comment>
<dbReference type="InterPro" id="IPR036869">
    <property type="entry name" value="J_dom_sf"/>
</dbReference>
<dbReference type="GO" id="GO:0001671">
    <property type="term" value="F:ATPase activator activity"/>
    <property type="evidence" value="ECO:0007669"/>
    <property type="project" value="InterPro"/>
</dbReference>
<dbReference type="Proteomes" id="UP000033546">
    <property type="component" value="Unassembled WGS sequence"/>
</dbReference>
<dbReference type="PANTHER" id="PTHR14021">
    <property type="entry name" value="IRON-SULFUR CLUSTER CO-CHAPERONE PROTEIN HSCB"/>
    <property type="match status" value="1"/>
</dbReference>
<dbReference type="PANTHER" id="PTHR14021:SF15">
    <property type="entry name" value="IRON-SULFUR CLUSTER CO-CHAPERONE PROTEIN HSCB"/>
    <property type="match status" value="1"/>
</dbReference>
<name>A0A0F3NDB1_9RICK</name>
<dbReference type="Gene3D" id="1.10.287.110">
    <property type="entry name" value="DnaJ domain"/>
    <property type="match status" value="1"/>
</dbReference>
<dbReference type="EMBL" id="LANU01000001">
    <property type="protein sequence ID" value="KJV66025.1"/>
    <property type="molecule type" value="Genomic_DNA"/>
</dbReference>
<dbReference type="InterPro" id="IPR004640">
    <property type="entry name" value="HscB"/>
</dbReference>
<proteinExistence type="predicted"/>
<evidence type="ECO:0000259" key="2">
    <source>
        <dbReference type="PROSITE" id="PS50076"/>
    </source>
</evidence>
<feature type="domain" description="J" evidence="2">
    <location>
        <begin position="4"/>
        <end position="74"/>
    </location>
</feature>
<reference evidence="3 4" key="1">
    <citation type="submission" date="2015-02" db="EMBL/GenBank/DDBJ databases">
        <title>Genome Sequencing of Rickettsiales.</title>
        <authorList>
            <person name="Daugherty S.C."/>
            <person name="Su Q."/>
            <person name="Abolude K."/>
            <person name="Beier-Sexton M."/>
            <person name="Carlyon J.A."/>
            <person name="Carter R."/>
            <person name="Day N.P."/>
            <person name="Dumler S.J."/>
            <person name="Dyachenko V."/>
            <person name="Godinez A."/>
            <person name="Kurtti T.J."/>
            <person name="Lichay M."/>
            <person name="Mullins K.E."/>
            <person name="Ott S."/>
            <person name="Pappas-Brown V."/>
            <person name="Paris D.H."/>
            <person name="Patel P."/>
            <person name="Richards A.L."/>
            <person name="Sadzewicz L."/>
            <person name="Sears K."/>
            <person name="Seidman D."/>
            <person name="Sengamalay N."/>
            <person name="Stenos J."/>
            <person name="Tallon L.J."/>
            <person name="Vincent G."/>
            <person name="Fraser C.M."/>
            <person name="Munderloh U."/>
            <person name="Dunning-Hotopp J.C."/>
        </authorList>
    </citation>
    <scope>NUCLEOTIDE SEQUENCE [LARGE SCALE GENOMIC DNA]</scope>
    <source>
        <strain evidence="3 4">EmCRT</strain>
    </source>
</reference>
<accession>A0A0F3NDB1</accession>
<evidence type="ECO:0000256" key="1">
    <source>
        <dbReference type="ARBA" id="ARBA00025596"/>
    </source>
</evidence>
<dbReference type="GO" id="GO:0051259">
    <property type="term" value="P:protein complex oligomerization"/>
    <property type="evidence" value="ECO:0007669"/>
    <property type="project" value="InterPro"/>
</dbReference>
<evidence type="ECO:0000313" key="3">
    <source>
        <dbReference type="EMBL" id="KJV66025.1"/>
    </source>
</evidence>